<sequence>MKNSDLNNNMAAADHSLHEVCRANLLPVGDALYAIGGKWKLRIIIALSSGHTRFNDLQRSLEGISAKTLSNDLRDLEQNGFVIRNVDNAVPVVVSYVLTEYSYTLQNVIHALAEWGTMHRQKIKQG</sequence>
<dbReference type="InterPro" id="IPR002577">
    <property type="entry name" value="HTH_HxlR"/>
</dbReference>
<dbReference type="SUPFAM" id="SSF46785">
    <property type="entry name" value="Winged helix' DNA-binding domain"/>
    <property type="match status" value="1"/>
</dbReference>
<feature type="domain" description="HTH hxlR-type" evidence="4">
    <location>
        <begin position="26"/>
        <end position="124"/>
    </location>
</feature>
<dbReference type="InterPro" id="IPR036390">
    <property type="entry name" value="WH_DNA-bd_sf"/>
</dbReference>
<dbReference type="InterPro" id="IPR036388">
    <property type="entry name" value="WH-like_DNA-bd_sf"/>
</dbReference>
<proteinExistence type="predicted"/>
<protein>
    <submittedName>
        <fullName evidence="5">Helix-turn-helix domain-containing protein</fullName>
    </submittedName>
</protein>
<dbReference type="Proteomes" id="UP001485226">
    <property type="component" value="Unassembled WGS sequence"/>
</dbReference>
<dbReference type="Pfam" id="PF01638">
    <property type="entry name" value="HxlR"/>
    <property type="match status" value="1"/>
</dbReference>
<keyword evidence="3" id="KW-0804">Transcription</keyword>
<gene>
    <name evidence="5" type="ORF">AAEO57_10005</name>
</gene>
<keyword evidence="2" id="KW-0238">DNA-binding</keyword>
<dbReference type="Gene3D" id="1.10.10.10">
    <property type="entry name" value="Winged helix-like DNA-binding domain superfamily/Winged helix DNA-binding domain"/>
    <property type="match status" value="1"/>
</dbReference>
<evidence type="ECO:0000256" key="3">
    <source>
        <dbReference type="ARBA" id="ARBA00023163"/>
    </source>
</evidence>
<evidence type="ECO:0000313" key="5">
    <source>
        <dbReference type="EMBL" id="MEL1254109.1"/>
    </source>
</evidence>
<keyword evidence="1" id="KW-0805">Transcription regulation</keyword>
<accession>A0ABU9IQ05</accession>
<dbReference type="EMBL" id="JBBYHS010000009">
    <property type="protein sequence ID" value="MEL1254109.1"/>
    <property type="molecule type" value="Genomic_DNA"/>
</dbReference>
<organism evidence="5 6">
    <name type="scientific">Flavobacterium calami</name>
    <dbReference type="NCBI Taxonomy" id="3139144"/>
    <lineage>
        <taxon>Bacteria</taxon>
        <taxon>Pseudomonadati</taxon>
        <taxon>Bacteroidota</taxon>
        <taxon>Flavobacteriia</taxon>
        <taxon>Flavobacteriales</taxon>
        <taxon>Flavobacteriaceae</taxon>
        <taxon>Flavobacterium</taxon>
    </lineage>
</organism>
<dbReference type="RefSeq" id="WP_341692127.1">
    <property type="nucleotide sequence ID" value="NZ_JBBYHS010000009.1"/>
</dbReference>
<name>A0ABU9IQ05_9FLAO</name>
<dbReference type="PANTHER" id="PTHR33204">
    <property type="entry name" value="TRANSCRIPTIONAL REGULATOR, MARR FAMILY"/>
    <property type="match status" value="1"/>
</dbReference>
<evidence type="ECO:0000256" key="2">
    <source>
        <dbReference type="ARBA" id="ARBA00023125"/>
    </source>
</evidence>
<evidence type="ECO:0000259" key="4">
    <source>
        <dbReference type="PROSITE" id="PS51118"/>
    </source>
</evidence>
<dbReference type="PROSITE" id="PS51118">
    <property type="entry name" value="HTH_HXLR"/>
    <property type="match status" value="1"/>
</dbReference>
<reference evidence="5 6" key="1">
    <citation type="submission" date="2024-04" db="EMBL/GenBank/DDBJ databases">
        <title>Flavobacterium sp. DGU38 16S ribosomal RNA gene Genome sequencing and assembly.</title>
        <authorList>
            <person name="Park S."/>
        </authorList>
    </citation>
    <scope>NUCLEOTIDE SEQUENCE [LARGE SCALE GENOMIC DNA]</scope>
    <source>
        <strain evidence="5 6">DGU38</strain>
    </source>
</reference>
<evidence type="ECO:0000313" key="6">
    <source>
        <dbReference type="Proteomes" id="UP001485226"/>
    </source>
</evidence>
<comment type="caution">
    <text evidence="5">The sequence shown here is derived from an EMBL/GenBank/DDBJ whole genome shotgun (WGS) entry which is preliminary data.</text>
</comment>
<evidence type="ECO:0000256" key="1">
    <source>
        <dbReference type="ARBA" id="ARBA00023015"/>
    </source>
</evidence>
<keyword evidence="6" id="KW-1185">Reference proteome</keyword>